<gene>
    <name evidence="1" type="ORF">NOV18_08550</name>
</gene>
<evidence type="ECO:0000313" key="2">
    <source>
        <dbReference type="Proteomes" id="UP001058744"/>
    </source>
</evidence>
<evidence type="ECO:0008006" key="3">
    <source>
        <dbReference type="Google" id="ProtNLM"/>
    </source>
</evidence>
<reference evidence="1" key="1">
    <citation type="submission" date="2022-07" db="EMBL/GenBank/DDBJ databases">
        <title>Complete genome of MD9.</title>
        <authorList>
            <person name="Cao G."/>
        </authorList>
    </citation>
    <scope>NUCLEOTIDE SEQUENCE</scope>
    <source>
        <strain evidence="1">MD9</strain>
    </source>
</reference>
<dbReference type="AlphaFoldDB" id="A0AAJ5IJR5"/>
<dbReference type="InterPro" id="IPR009061">
    <property type="entry name" value="DNA-bd_dom_put_sf"/>
</dbReference>
<dbReference type="SUPFAM" id="SSF46955">
    <property type="entry name" value="Putative DNA-binding domain"/>
    <property type="match status" value="1"/>
</dbReference>
<organism evidence="1 2">
    <name type="scientific">Pseudomonas asiatica</name>
    <dbReference type="NCBI Taxonomy" id="2219225"/>
    <lineage>
        <taxon>Bacteria</taxon>
        <taxon>Pseudomonadati</taxon>
        <taxon>Pseudomonadota</taxon>
        <taxon>Gammaproteobacteria</taxon>
        <taxon>Pseudomonadales</taxon>
        <taxon>Pseudomonadaceae</taxon>
        <taxon>Pseudomonas</taxon>
    </lineage>
</organism>
<protein>
    <recommendedName>
        <fullName evidence="3">Helix-turn-helix domain-containing protein</fullName>
    </recommendedName>
</protein>
<name>A0AAJ5IJR5_9PSED</name>
<dbReference type="Proteomes" id="UP001058744">
    <property type="component" value="Chromosome"/>
</dbReference>
<accession>A0AAJ5IJR5</accession>
<evidence type="ECO:0000313" key="1">
    <source>
        <dbReference type="EMBL" id="UUC20514.1"/>
    </source>
</evidence>
<proteinExistence type="predicted"/>
<dbReference type="EMBL" id="CP101700">
    <property type="protein sequence ID" value="UUC20514.1"/>
    <property type="molecule type" value="Genomic_DNA"/>
</dbReference>
<dbReference type="RefSeq" id="WP_137163354.1">
    <property type="nucleotide sequence ID" value="NZ_CP101700.1"/>
</dbReference>
<sequence>MIAEELRRKMADDINCFTAEDLSELAKVKLETLEYWRKHGKGPQPIRFGNAFLYSKASVTEFIGSLCDGPGDDFVMRCIK</sequence>